<dbReference type="SUPFAM" id="SSF54631">
    <property type="entry name" value="CBS-domain pair"/>
    <property type="match status" value="1"/>
</dbReference>
<accession>G8R5V9</accession>
<evidence type="ECO:0000256" key="7">
    <source>
        <dbReference type="PROSITE-ProRule" id="PRU00703"/>
    </source>
</evidence>
<dbReference type="AlphaFoldDB" id="G8R5V9"/>
<feature type="domain" description="CBS" evidence="10">
    <location>
        <begin position="280"/>
        <end position="337"/>
    </location>
</feature>
<evidence type="ECO:0000256" key="1">
    <source>
        <dbReference type="ARBA" id="ARBA00004141"/>
    </source>
</evidence>
<dbReference type="PROSITE" id="PS51846">
    <property type="entry name" value="CNNM"/>
    <property type="match status" value="1"/>
</dbReference>
<dbReference type="PANTHER" id="PTHR22777:SF17">
    <property type="entry name" value="UPF0053 PROTEIN SLL0260"/>
    <property type="match status" value="1"/>
</dbReference>
<evidence type="ECO:0000256" key="5">
    <source>
        <dbReference type="ARBA" id="ARBA00023122"/>
    </source>
</evidence>
<keyword evidence="2 8" id="KW-0812">Transmembrane</keyword>
<sequence>MTIVAIIIMSLLFSAFFSGVEIAFVSSNKFHIEIENKKGNFAYQLLSQLVKKPSRFIATMLVGNNIALVIYGMFMPELLNPYLEAINPYIGGFFSNEYALLLVQTLISTILILVIAEFLPKAIFNTFSTRLLEVFALPSYIFYWLFYLIVSLMIGVSNFVMKYILRAGEEQGKQAFDKVDLDNYVRERTESSSQHEDEEDPEIQIFRNALGFSEQKAREFMIPRTEIIAMDVEADLASLTENFIESNLSKILIYKESVDNIIGYVHSFELFKKPKDIRSILRPVSFIPESMTANEILNSLIKDRRSIAVVLDEFGGTSGLITVEDVVEELFGEIDDEHDVEDLIDTKISDTEFRFSARQEIDYINEKYNLELPESDNYNTLGGLILNHLESIPEKGEVLYLEPFTMKMEDVSNSKIEIVHLKVTNE</sequence>
<evidence type="ECO:0000256" key="3">
    <source>
        <dbReference type="ARBA" id="ARBA00022737"/>
    </source>
</evidence>
<evidence type="ECO:0000256" key="4">
    <source>
        <dbReference type="ARBA" id="ARBA00022989"/>
    </source>
</evidence>
<dbReference type="PANTHER" id="PTHR22777">
    <property type="entry name" value="HEMOLYSIN-RELATED"/>
    <property type="match status" value="1"/>
</dbReference>
<evidence type="ECO:0000313" key="13">
    <source>
        <dbReference type="Proteomes" id="UP000005631"/>
    </source>
</evidence>
<dbReference type="Proteomes" id="UP000005631">
    <property type="component" value="Chromosome"/>
</dbReference>
<feature type="transmembrane region" description="Helical" evidence="9">
    <location>
        <begin position="98"/>
        <end position="119"/>
    </location>
</feature>
<dbReference type="EMBL" id="CP003156">
    <property type="protein sequence ID" value="AEV31107.1"/>
    <property type="molecule type" value="Genomic_DNA"/>
</dbReference>
<dbReference type="SUPFAM" id="SSF56176">
    <property type="entry name" value="FAD-binding/transporter-associated domain-like"/>
    <property type="match status" value="1"/>
</dbReference>
<keyword evidence="4 8" id="KW-1133">Transmembrane helix</keyword>
<dbReference type="STRING" id="926562.Oweho_0085"/>
<name>G8R5V9_OWEHD</name>
<dbReference type="eggNOG" id="COG1253">
    <property type="taxonomic scope" value="Bacteria"/>
</dbReference>
<dbReference type="Gene3D" id="3.10.580.10">
    <property type="entry name" value="CBS-domain"/>
    <property type="match status" value="1"/>
</dbReference>
<dbReference type="InterPro" id="IPR016169">
    <property type="entry name" value="FAD-bd_PCMH_sub2"/>
</dbReference>
<dbReference type="Pfam" id="PF03471">
    <property type="entry name" value="CorC_HlyC"/>
    <property type="match status" value="1"/>
</dbReference>
<dbReference type="HOGENOM" id="CLU_015237_4_1_10"/>
<evidence type="ECO:0000256" key="6">
    <source>
        <dbReference type="ARBA" id="ARBA00023136"/>
    </source>
</evidence>
<reference evidence="12 13" key="1">
    <citation type="journal article" date="2012" name="Stand. Genomic Sci.">
        <title>Genome sequence of the orange-pigmented seawater bacterium Owenweeksia hongkongensis type strain (UST20020801(T)).</title>
        <authorList>
            <person name="Riedel T."/>
            <person name="Held B."/>
            <person name="Nolan M."/>
            <person name="Lucas S."/>
            <person name="Lapidus A."/>
            <person name="Tice H."/>
            <person name="Del Rio T.G."/>
            <person name="Cheng J.F."/>
            <person name="Han C."/>
            <person name="Tapia R."/>
            <person name="Goodwin L.A."/>
            <person name="Pitluck S."/>
            <person name="Liolios K."/>
            <person name="Mavromatis K."/>
            <person name="Pagani I."/>
            <person name="Ivanova N."/>
            <person name="Mikhailova N."/>
            <person name="Pati A."/>
            <person name="Chen A."/>
            <person name="Palaniappan K."/>
            <person name="Rohde M."/>
            <person name="Tindall B.J."/>
            <person name="Detter J.C."/>
            <person name="Goker M."/>
            <person name="Woyke T."/>
            <person name="Bristow J."/>
            <person name="Eisen J.A."/>
            <person name="Markowitz V."/>
            <person name="Hugenholtz P."/>
            <person name="Klenk H.P."/>
            <person name="Kyrpides N.C."/>
        </authorList>
    </citation>
    <scope>NUCLEOTIDE SEQUENCE</scope>
    <source>
        <strain evidence="13">DSM 17368 / JCM 12287 / NRRL B-23963</strain>
    </source>
</reference>
<dbReference type="InterPro" id="IPR005170">
    <property type="entry name" value="Transptr-assoc_dom"/>
</dbReference>
<proteinExistence type="predicted"/>
<evidence type="ECO:0000259" key="10">
    <source>
        <dbReference type="PROSITE" id="PS51371"/>
    </source>
</evidence>
<dbReference type="Pfam" id="PF00571">
    <property type="entry name" value="CBS"/>
    <property type="match status" value="1"/>
</dbReference>
<dbReference type="KEGG" id="oho:Oweho_0085"/>
<feature type="transmembrane region" description="Helical" evidence="9">
    <location>
        <begin position="56"/>
        <end position="74"/>
    </location>
</feature>
<dbReference type="InterPro" id="IPR002550">
    <property type="entry name" value="CNNM"/>
</dbReference>
<dbReference type="InterPro" id="IPR036318">
    <property type="entry name" value="FAD-bd_PCMH-like_sf"/>
</dbReference>
<feature type="domain" description="CNNM transmembrane" evidence="11">
    <location>
        <begin position="1"/>
        <end position="199"/>
    </location>
</feature>
<keyword evidence="6 8" id="KW-0472">Membrane</keyword>
<dbReference type="GO" id="GO:0050660">
    <property type="term" value="F:flavin adenine dinucleotide binding"/>
    <property type="evidence" value="ECO:0007669"/>
    <property type="project" value="InterPro"/>
</dbReference>
<gene>
    <name evidence="12" type="ordered locus">Oweho_0085</name>
</gene>
<dbReference type="CDD" id="cd04590">
    <property type="entry name" value="CBS_pair_CorC_HlyC_assoc"/>
    <property type="match status" value="1"/>
</dbReference>
<dbReference type="InterPro" id="IPR000644">
    <property type="entry name" value="CBS_dom"/>
</dbReference>
<dbReference type="GO" id="GO:0005886">
    <property type="term" value="C:plasma membrane"/>
    <property type="evidence" value="ECO:0007669"/>
    <property type="project" value="TreeGrafter"/>
</dbReference>
<dbReference type="InterPro" id="IPR044751">
    <property type="entry name" value="Ion_transp-like_CBS"/>
</dbReference>
<evidence type="ECO:0000256" key="9">
    <source>
        <dbReference type="SAM" id="Phobius"/>
    </source>
</evidence>
<keyword evidence="13" id="KW-1185">Reference proteome</keyword>
<keyword evidence="3" id="KW-0677">Repeat</keyword>
<evidence type="ECO:0000256" key="8">
    <source>
        <dbReference type="PROSITE-ProRule" id="PRU01193"/>
    </source>
</evidence>
<feature type="transmembrane region" description="Helical" evidence="9">
    <location>
        <begin position="140"/>
        <end position="161"/>
    </location>
</feature>
<dbReference type="Gene3D" id="3.30.465.10">
    <property type="match status" value="1"/>
</dbReference>
<evidence type="ECO:0000313" key="12">
    <source>
        <dbReference type="EMBL" id="AEV31107.1"/>
    </source>
</evidence>
<dbReference type="Pfam" id="PF01595">
    <property type="entry name" value="CNNM"/>
    <property type="match status" value="1"/>
</dbReference>
<comment type="subcellular location">
    <subcellularLocation>
        <location evidence="1">Membrane</location>
        <topology evidence="1">Multi-pass membrane protein</topology>
    </subcellularLocation>
</comment>
<dbReference type="PROSITE" id="PS51371">
    <property type="entry name" value="CBS"/>
    <property type="match status" value="1"/>
</dbReference>
<dbReference type="PATRIC" id="fig|926562.3.peg.86"/>
<protein>
    <submittedName>
        <fullName evidence="12">CBS domain-containing protein</fullName>
    </submittedName>
</protein>
<keyword evidence="5 7" id="KW-0129">CBS domain</keyword>
<organism evidence="12 13">
    <name type="scientific">Owenweeksia hongkongensis (strain DSM 17368 / CIP 108786 / JCM 12287 / NRRL B-23963 / UST20020801)</name>
    <dbReference type="NCBI Taxonomy" id="926562"/>
    <lineage>
        <taxon>Bacteria</taxon>
        <taxon>Pseudomonadati</taxon>
        <taxon>Bacteroidota</taxon>
        <taxon>Flavobacteriia</taxon>
        <taxon>Flavobacteriales</taxon>
        <taxon>Owenweeksiaceae</taxon>
        <taxon>Owenweeksia</taxon>
    </lineage>
</organism>
<dbReference type="SMART" id="SM01091">
    <property type="entry name" value="CorC_HlyC"/>
    <property type="match status" value="1"/>
</dbReference>
<evidence type="ECO:0000259" key="11">
    <source>
        <dbReference type="PROSITE" id="PS51846"/>
    </source>
</evidence>
<dbReference type="InterPro" id="IPR046342">
    <property type="entry name" value="CBS_dom_sf"/>
</dbReference>
<feature type="transmembrane region" description="Helical" evidence="9">
    <location>
        <begin position="6"/>
        <end position="25"/>
    </location>
</feature>
<evidence type="ECO:0000256" key="2">
    <source>
        <dbReference type="ARBA" id="ARBA00022692"/>
    </source>
</evidence>